<dbReference type="GO" id="GO:0005737">
    <property type="term" value="C:cytoplasm"/>
    <property type="evidence" value="ECO:0007669"/>
    <property type="project" value="TreeGrafter"/>
</dbReference>
<dbReference type="GO" id="GO:0004029">
    <property type="term" value="F:aldehyde dehydrogenase (NAD+) activity"/>
    <property type="evidence" value="ECO:0007669"/>
    <property type="project" value="TreeGrafter"/>
</dbReference>
<dbReference type="Pfam" id="PF13460">
    <property type="entry name" value="NAD_binding_10"/>
    <property type="match status" value="1"/>
</dbReference>
<dbReference type="InterPro" id="IPR016040">
    <property type="entry name" value="NAD(P)-bd_dom"/>
</dbReference>
<dbReference type="AlphaFoldDB" id="A0A9P5MT90"/>
<protein>
    <recommendedName>
        <fullName evidence="1">NAD(P)-binding domain-containing protein</fullName>
    </recommendedName>
</protein>
<reference evidence="2" key="1">
    <citation type="submission" date="2019-10" db="EMBL/GenBank/DDBJ databases">
        <authorList>
            <consortium name="DOE Joint Genome Institute"/>
            <person name="Kuo A."/>
            <person name="Miyauchi S."/>
            <person name="Kiss E."/>
            <person name="Drula E."/>
            <person name="Kohler A."/>
            <person name="Sanchez-Garcia M."/>
            <person name="Andreopoulos B."/>
            <person name="Barry K.W."/>
            <person name="Bonito G."/>
            <person name="Buee M."/>
            <person name="Carver A."/>
            <person name="Chen C."/>
            <person name="Cichocki N."/>
            <person name="Clum A."/>
            <person name="Culley D."/>
            <person name="Crous P.W."/>
            <person name="Fauchery L."/>
            <person name="Girlanda M."/>
            <person name="Hayes R."/>
            <person name="Keri Z."/>
            <person name="LaButti K."/>
            <person name="Lipzen A."/>
            <person name="Lombard V."/>
            <person name="Magnuson J."/>
            <person name="Maillard F."/>
            <person name="Morin E."/>
            <person name="Murat C."/>
            <person name="Nolan M."/>
            <person name="Ohm R."/>
            <person name="Pangilinan J."/>
            <person name="Pereira M."/>
            <person name="Perotto S."/>
            <person name="Peter M."/>
            <person name="Riley R."/>
            <person name="Sitrit Y."/>
            <person name="Stielow B."/>
            <person name="Szollosi G."/>
            <person name="Zifcakova L."/>
            <person name="Stursova M."/>
            <person name="Spatafora J.W."/>
            <person name="Tedersoo L."/>
            <person name="Vaario L.-M."/>
            <person name="Yamada A."/>
            <person name="Yan M."/>
            <person name="Wang P."/>
            <person name="Xu J."/>
            <person name="Bruns T."/>
            <person name="Baldrian P."/>
            <person name="Vilgalys R."/>
            <person name="Henrissat B."/>
            <person name="Grigoriev I.V."/>
            <person name="Hibbett D."/>
            <person name="Nagy L.G."/>
            <person name="Martin F.M."/>
        </authorList>
    </citation>
    <scope>NUCLEOTIDE SEQUENCE</scope>
    <source>
        <strain evidence="2">Prilba</strain>
    </source>
</reference>
<evidence type="ECO:0000313" key="2">
    <source>
        <dbReference type="EMBL" id="KAF8478043.1"/>
    </source>
</evidence>
<reference evidence="2" key="2">
    <citation type="journal article" date="2020" name="Nat. Commun.">
        <title>Large-scale genome sequencing of mycorrhizal fungi provides insights into the early evolution of symbiotic traits.</title>
        <authorList>
            <person name="Miyauchi S."/>
            <person name="Kiss E."/>
            <person name="Kuo A."/>
            <person name="Drula E."/>
            <person name="Kohler A."/>
            <person name="Sanchez-Garcia M."/>
            <person name="Morin E."/>
            <person name="Andreopoulos B."/>
            <person name="Barry K.W."/>
            <person name="Bonito G."/>
            <person name="Buee M."/>
            <person name="Carver A."/>
            <person name="Chen C."/>
            <person name="Cichocki N."/>
            <person name="Clum A."/>
            <person name="Culley D."/>
            <person name="Crous P.W."/>
            <person name="Fauchery L."/>
            <person name="Girlanda M."/>
            <person name="Hayes R.D."/>
            <person name="Keri Z."/>
            <person name="LaButti K."/>
            <person name="Lipzen A."/>
            <person name="Lombard V."/>
            <person name="Magnuson J."/>
            <person name="Maillard F."/>
            <person name="Murat C."/>
            <person name="Nolan M."/>
            <person name="Ohm R.A."/>
            <person name="Pangilinan J."/>
            <person name="Pereira M.F."/>
            <person name="Perotto S."/>
            <person name="Peter M."/>
            <person name="Pfister S."/>
            <person name="Riley R."/>
            <person name="Sitrit Y."/>
            <person name="Stielow J.B."/>
            <person name="Szollosi G."/>
            <person name="Zifcakova L."/>
            <person name="Stursova M."/>
            <person name="Spatafora J.W."/>
            <person name="Tedersoo L."/>
            <person name="Vaario L.M."/>
            <person name="Yamada A."/>
            <person name="Yan M."/>
            <person name="Wang P."/>
            <person name="Xu J."/>
            <person name="Bruns T."/>
            <person name="Baldrian P."/>
            <person name="Vilgalys R."/>
            <person name="Dunand C."/>
            <person name="Henrissat B."/>
            <person name="Grigoriev I.V."/>
            <person name="Hibbett D."/>
            <person name="Nagy L.G."/>
            <person name="Martin F.M."/>
        </authorList>
    </citation>
    <scope>NUCLEOTIDE SEQUENCE</scope>
    <source>
        <strain evidence="2">Prilba</strain>
    </source>
</reference>
<dbReference type="InterPro" id="IPR036291">
    <property type="entry name" value="NAD(P)-bd_dom_sf"/>
</dbReference>
<dbReference type="InterPro" id="IPR051783">
    <property type="entry name" value="NAD(P)-dependent_oxidoreduct"/>
</dbReference>
<keyword evidence="3" id="KW-1185">Reference proteome</keyword>
<dbReference type="EMBL" id="WHVB01000012">
    <property type="protein sequence ID" value="KAF8478043.1"/>
    <property type="molecule type" value="Genomic_DNA"/>
</dbReference>
<gene>
    <name evidence="2" type="ORF">DFH94DRAFT_77576</name>
</gene>
<comment type="caution">
    <text evidence="2">The sequence shown here is derived from an EMBL/GenBank/DDBJ whole genome shotgun (WGS) entry which is preliminary data.</text>
</comment>
<name>A0A9P5MT90_9AGAM</name>
<dbReference type="PANTHER" id="PTHR48079">
    <property type="entry name" value="PROTEIN YEEZ"/>
    <property type="match status" value="1"/>
</dbReference>
<organism evidence="2 3">
    <name type="scientific">Russula ochroleuca</name>
    <dbReference type="NCBI Taxonomy" id="152965"/>
    <lineage>
        <taxon>Eukaryota</taxon>
        <taxon>Fungi</taxon>
        <taxon>Dikarya</taxon>
        <taxon>Basidiomycota</taxon>
        <taxon>Agaricomycotina</taxon>
        <taxon>Agaricomycetes</taxon>
        <taxon>Russulales</taxon>
        <taxon>Russulaceae</taxon>
        <taxon>Russula</taxon>
    </lineage>
</organism>
<dbReference type="PANTHER" id="PTHR48079:SF6">
    <property type="entry name" value="NAD(P)-BINDING DOMAIN-CONTAINING PROTEIN-RELATED"/>
    <property type="match status" value="1"/>
</dbReference>
<proteinExistence type="predicted"/>
<dbReference type="Gene3D" id="3.40.50.720">
    <property type="entry name" value="NAD(P)-binding Rossmann-like Domain"/>
    <property type="match status" value="1"/>
</dbReference>
<dbReference type="Proteomes" id="UP000759537">
    <property type="component" value="Unassembled WGS sequence"/>
</dbReference>
<feature type="domain" description="NAD(P)-binding" evidence="1">
    <location>
        <begin position="28"/>
        <end position="117"/>
    </location>
</feature>
<dbReference type="SUPFAM" id="SSF51735">
    <property type="entry name" value="NAD(P)-binding Rossmann-fold domains"/>
    <property type="match status" value="1"/>
</dbReference>
<accession>A0A9P5MT90</accession>
<evidence type="ECO:0000313" key="3">
    <source>
        <dbReference type="Proteomes" id="UP000759537"/>
    </source>
</evidence>
<sequence length="351" mass="37677">MAVRSGSISPRPPSRTIYSKMPTVFYIGATGYLGGAVLADLVGAFPDLDVTALVRNPQHFNAYKSIGVKVIQGSFGDIDIITSNARAADITLNMGDSDDVPLTEAILAGQAARVAEDHKAPAALLHTSGVAVFAVSPNDGKHDPNAKVWNDGDEADIRLINDKMLHGGIDEKILRASEKGHTVSYIVAPGAIVGPSTGPVPTATIFFRFIVDVSLAFKKAVYVGEGANVFYMVCLDDLVRFYRLLFAHILSGKYANASPYSRYYVAAKNPVEWKHIATLVGATLKRTGKLEDGKPQSISASTLQSPVDVYMGATQHVRAERAAALGWEARTVVVEDYVEEGVKSSLEKLQK</sequence>
<evidence type="ECO:0000259" key="1">
    <source>
        <dbReference type="Pfam" id="PF13460"/>
    </source>
</evidence>
<dbReference type="OrthoDB" id="2130169at2759"/>